<sequence>MDVPAGYDPARPFPVMVGIPAYQDTSENFRNYSRLKWSSIGRDAIIVYPDSWHQSWEGNPTGTSAPGQDIDFIRRVIDRVQASYNIDRGRIYATGMSTGSGMAAVLGCHASDLFAGVAPVSGAYFDAVDAGCQNNSIAFINVHGMSDEQHAYNGGFRYGLHYYGGREMMERYAHRNNCSAHRTEHPLPGGATKVIAHGCSKPTEHIRVPGGHLWWYKPSTADEIWAFLSQQRR</sequence>
<dbReference type="STRING" id="161895.CPHO_00180"/>
<dbReference type="Gene3D" id="3.40.50.1820">
    <property type="entry name" value="alpha/beta hydrolase"/>
    <property type="match status" value="1"/>
</dbReference>
<dbReference type="PANTHER" id="PTHR38050:SF2">
    <property type="entry name" value="FERULOYL ESTERASE C-RELATED"/>
    <property type="match status" value="1"/>
</dbReference>
<keyword evidence="6" id="KW-0119">Carbohydrate metabolism</keyword>
<evidence type="ECO:0000256" key="2">
    <source>
        <dbReference type="ARBA" id="ARBA00022525"/>
    </source>
</evidence>
<dbReference type="GO" id="GO:0005576">
    <property type="term" value="C:extracellular region"/>
    <property type="evidence" value="ECO:0007669"/>
    <property type="project" value="UniProtKB-SubCell"/>
</dbReference>
<organism evidence="8 9">
    <name type="scientific">Corynebacterium phocae</name>
    <dbReference type="NCBI Taxonomy" id="161895"/>
    <lineage>
        <taxon>Bacteria</taxon>
        <taxon>Bacillati</taxon>
        <taxon>Actinomycetota</taxon>
        <taxon>Actinomycetes</taxon>
        <taxon>Mycobacteriales</taxon>
        <taxon>Corynebacteriaceae</taxon>
        <taxon>Corynebacterium</taxon>
    </lineage>
</organism>
<name>A0A1L7D613_9CORY</name>
<protein>
    <recommendedName>
        <fullName evidence="10">Polyhydroxybutyrate depolymerase</fullName>
    </recommendedName>
</protein>
<evidence type="ECO:0000256" key="4">
    <source>
        <dbReference type="ARBA" id="ARBA00022729"/>
    </source>
</evidence>
<evidence type="ECO:0000256" key="7">
    <source>
        <dbReference type="ARBA" id="ARBA00023326"/>
    </source>
</evidence>
<dbReference type="InterPro" id="IPR010126">
    <property type="entry name" value="Esterase_phb"/>
</dbReference>
<keyword evidence="2" id="KW-0964">Secreted</keyword>
<keyword evidence="4" id="KW-0732">Signal</keyword>
<keyword evidence="9" id="KW-1185">Reference proteome</keyword>
<dbReference type="InterPro" id="IPR043595">
    <property type="entry name" value="FaeB/C/D"/>
</dbReference>
<dbReference type="GO" id="GO:0030600">
    <property type="term" value="F:feruloyl esterase activity"/>
    <property type="evidence" value="ECO:0007669"/>
    <property type="project" value="InterPro"/>
</dbReference>
<accession>A0A1L7D613</accession>
<evidence type="ECO:0000256" key="3">
    <source>
        <dbReference type="ARBA" id="ARBA00022651"/>
    </source>
</evidence>
<evidence type="ECO:0008006" key="10">
    <source>
        <dbReference type="Google" id="ProtNLM"/>
    </source>
</evidence>
<evidence type="ECO:0000313" key="9">
    <source>
        <dbReference type="Proteomes" id="UP000185491"/>
    </source>
</evidence>
<evidence type="ECO:0000256" key="6">
    <source>
        <dbReference type="ARBA" id="ARBA00023277"/>
    </source>
</evidence>
<dbReference type="SUPFAM" id="SSF53474">
    <property type="entry name" value="alpha/beta-Hydrolases"/>
    <property type="match status" value="1"/>
</dbReference>
<evidence type="ECO:0000256" key="5">
    <source>
        <dbReference type="ARBA" id="ARBA00022801"/>
    </source>
</evidence>
<keyword evidence="7" id="KW-0624">Polysaccharide degradation</keyword>
<proteinExistence type="predicted"/>
<dbReference type="PANTHER" id="PTHR38050">
    <property type="match status" value="1"/>
</dbReference>
<dbReference type="AlphaFoldDB" id="A0A1L7D613"/>
<gene>
    <name evidence="8" type="ORF">CPHO_00180</name>
</gene>
<comment type="subcellular location">
    <subcellularLocation>
        <location evidence="1">Secreted</location>
    </subcellularLocation>
</comment>
<keyword evidence="5" id="KW-0378">Hydrolase</keyword>
<dbReference type="EMBL" id="CP009249">
    <property type="protein sequence ID" value="APT93560.1"/>
    <property type="molecule type" value="Genomic_DNA"/>
</dbReference>
<dbReference type="Pfam" id="PF10503">
    <property type="entry name" value="Esterase_PHB"/>
    <property type="match status" value="1"/>
</dbReference>
<keyword evidence="3" id="KW-0858">Xylan degradation</keyword>
<evidence type="ECO:0000256" key="1">
    <source>
        <dbReference type="ARBA" id="ARBA00004613"/>
    </source>
</evidence>
<dbReference type="KEGG" id="cpho:CPHO_00180"/>
<reference evidence="8 9" key="1">
    <citation type="submission" date="2014-08" db="EMBL/GenBank/DDBJ databases">
        <title>Complete genome sequence of Corynebacterium phocae M408/89/1(T)(=DSM 44612(T)), isolated from the common seal (Phoca vitulina).</title>
        <authorList>
            <person name="Ruckert C."/>
            <person name="Albersmeier A."/>
            <person name="Winkler A."/>
            <person name="Kalinowski J."/>
        </authorList>
    </citation>
    <scope>NUCLEOTIDE SEQUENCE [LARGE SCALE GENOMIC DNA]</scope>
    <source>
        <strain evidence="8 9">M408/89/1</strain>
    </source>
</reference>
<dbReference type="InterPro" id="IPR029058">
    <property type="entry name" value="AB_hydrolase_fold"/>
</dbReference>
<evidence type="ECO:0000313" key="8">
    <source>
        <dbReference type="EMBL" id="APT93560.1"/>
    </source>
</evidence>
<dbReference type="Proteomes" id="UP000185491">
    <property type="component" value="Chromosome"/>
</dbReference>
<dbReference type="GO" id="GO:0045493">
    <property type="term" value="P:xylan catabolic process"/>
    <property type="evidence" value="ECO:0007669"/>
    <property type="project" value="UniProtKB-KW"/>
</dbReference>